<gene>
    <name evidence="3" type="primary">yddE</name>
    <name evidence="3" type="ORF">BLCOC_42020</name>
</gene>
<name>A0ABZ0UF03_9FIRM</name>
<reference evidence="3" key="1">
    <citation type="submission" date="2023-10" db="EMBL/GenBank/DDBJ databases">
        <title>Genome sequence of Blautia coccoides DSM 935.</title>
        <authorList>
            <person name="Boeer T."/>
            <person name="Bengelsdorf F.R."/>
            <person name="Daniel R."/>
            <person name="Poehlein A."/>
        </authorList>
    </citation>
    <scope>NUCLEOTIDE SEQUENCE [LARGE SCALE GENOMIC DNA]</scope>
    <source>
        <strain evidence="3">DSM 935</strain>
    </source>
</reference>
<dbReference type="PANTHER" id="PTHR13774">
    <property type="entry name" value="PHENAZINE BIOSYNTHESIS PROTEIN"/>
    <property type="match status" value="1"/>
</dbReference>
<dbReference type="Pfam" id="PF02567">
    <property type="entry name" value="PhzC-PhzF"/>
    <property type="match status" value="1"/>
</dbReference>
<dbReference type="Gene3D" id="3.10.310.10">
    <property type="entry name" value="Diaminopimelate Epimerase, Chain A, domain 1"/>
    <property type="match status" value="2"/>
</dbReference>
<accession>A0ABZ0UF03</accession>
<evidence type="ECO:0000256" key="2">
    <source>
        <dbReference type="ARBA" id="ARBA00023235"/>
    </source>
</evidence>
<keyword evidence="2 3" id="KW-0413">Isomerase</keyword>
<dbReference type="PANTHER" id="PTHR13774:SF17">
    <property type="entry name" value="PHENAZINE BIOSYNTHESIS-LIKE DOMAIN-CONTAINING PROTEIN"/>
    <property type="match status" value="1"/>
</dbReference>
<keyword evidence="4" id="KW-1185">Reference proteome</keyword>
<dbReference type="EMBL" id="CP136422">
    <property type="protein sequence ID" value="WPX75836.1"/>
    <property type="molecule type" value="Genomic_DNA"/>
</dbReference>
<evidence type="ECO:0000313" key="3">
    <source>
        <dbReference type="EMBL" id="WPX75836.1"/>
    </source>
</evidence>
<sequence length="264" mass="29732">MKCYVVDAFTDTVFKGNPAAVCLLDQWLPDDLMQNIAGENNLSETAFIVRRDIIYELRWFTPGGEIGLCGHATLAAAYVLMRFIVRDLNQISFQTKSGELTVRKKGRQYELNLPSFPLSPVPVTEAMAEAIGFMPDEAWLGRDLVCVMEREEYVRKAAPNMEYIKQLPGLLLHITAEGKMFDCVTRSFAPKLKVSEDPVCGSGHCHVIPLWAEKLKKQDFRALQASERSGILYCRFSGDRVLIAGEAALYSIADLYVQERRETI</sequence>
<dbReference type="PIRSF" id="PIRSF016184">
    <property type="entry name" value="PhzC_PhzF"/>
    <property type="match status" value="1"/>
</dbReference>
<dbReference type="InterPro" id="IPR003719">
    <property type="entry name" value="Phenazine_PhzF-like"/>
</dbReference>
<dbReference type="EC" id="5.1.-.-" evidence="3"/>
<organism evidence="3 4">
    <name type="scientific">Blautia producta</name>
    <dbReference type="NCBI Taxonomy" id="33035"/>
    <lineage>
        <taxon>Bacteria</taxon>
        <taxon>Bacillati</taxon>
        <taxon>Bacillota</taxon>
        <taxon>Clostridia</taxon>
        <taxon>Lachnospirales</taxon>
        <taxon>Lachnospiraceae</taxon>
        <taxon>Blautia</taxon>
    </lineage>
</organism>
<dbReference type="GO" id="GO:0016853">
    <property type="term" value="F:isomerase activity"/>
    <property type="evidence" value="ECO:0007669"/>
    <property type="project" value="UniProtKB-KW"/>
</dbReference>
<evidence type="ECO:0000256" key="1">
    <source>
        <dbReference type="ARBA" id="ARBA00008270"/>
    </source>
</evidence>
<dbReference type="NCBIfam" id="TIGR00654">
    <property type="entry name" value="PhzF_family"/>
    <property type="match status" value="1"/>
</dbReference>
<dbReference type="SUPFAM" id="SSF54506">
    <property type="entry name" value="Diaminopimelate epimerase-like"/>
    <property type="match status" value="1"/>
</dbReference>
<dbReference type="Proteomes" id="UP001325248">
    <property type="component" value="Chromosome"/>
</dbReference>
<evidence type="ECO:0000313" key="4">
    <source>
        <dbReference type="Proteomes" id="UP001325248"/>
    </source>
</evidence>
<comment type="similarity">
    <text evidence="1">Belongs to the PhzF family.</text>
</comment>
<proteinExistence type="inferred from homology"/>
<protein>
    <submittedName>
        <fullName evidence="3">Isomerase YddE</fullName>
        <ecNumber evidence="3">5.1.-.-</ecNumber>
    </submittedName>
</protein>